<comment type="caution">
    <text evidence="2">The sequence shown here is derived from an EMBL/GenBank/DDBJ whole genome shotgun (WGS) entry which is preliminary data.</text>
</comment>
<accession>A0A6N7QXC1</accession>
<feature type="compositionally biased region" description="Basic and acidic residues" evidence="1">
    <location>
        <begin position="18"/>
        <end position="66"/>
    </location>
</feature>
<organism evidence="2 3">
    <name type="scientific">Gracilibacillus thailandensis</name>
    <dbReference type="NCBI Taxonomy" id="563735"/>
    <lineage>
        <taxon>Bacteria</taxon>
        <taxon>Bacillati</taxon>
        <taxon>Bacillota</taxon>
        <taxon>Bacilli</taxon>
        <taxon>Bacillales</taxon>
        <taxon>Bacillaceae</taxon>
        <taxon>Gracilibacillus</taxon>
    </lineage>
</organism>
<evidence type="ECO:0000313" key="3">
    <source>
        <dbReference type="Proteomes" id="UP000435187"/>
    </source>
</evidence>
<dbReference type="RefSeq" id="WP_153834961.1">
    <property type="nucleotide sequence ID" value="NZ_JBHUMW010000103.1"/>
</dbReference>
<evidence type="ECO:0000313" key="2">
    <source>
        <dbReference type="EMBL" id="MRI66214.1"/>
    </source>
</evidence>
<gene>
    <name evidence="2" type="ORF">GH885_07620</name>
</gene>
<dbReference type="AlphaFoldDB" id="A0A6N7QXC1"/>
<feature type="compositionally biased region" description="Polar residues" evidence="1">
    <location>
        <begin position="67"/>
        <end position="79"/>
    </location>
</feature>
<protein>
    <submittedName>
        <fullName evidence="2">Uncharacterized protein</fullName>
    </submittedName>
</protein>
<sequence length="187" mass="21331">MSRKRKLMTSFFDEDIDESIKTDGETESKDNTDNQKKDNKSNSQKDKNKEKTEKQSKDKETDKLKNETNYTPKGNSSDPQQEETNDSALEEKNDISQGSEETEEPNAESNQITPNNDEKEMQKHNLLQDLIEQKKKRDSKKLIGVYFEGDVAKVLDKLGDKGGRGAKSQIVNDVVREFLVKQGLLDD</sequence>
<name>A0A6N7QXC1_9BACI</name>
<proteinExistence type="predicted"/>
<dbReference type="EMBL" id="WJEE01000012">
    <property type="protein sequence ID" value="MRI66214.1"/>
    <property type="molecule type" value="Genomic_DNA"/>
</dbReference>
<feature type="region of interest" description="Disordered" evidence="1">
    <location>
        <begin position="1"/>
        <end position="125"/>
    </location>
</feature>
<dbReference type="Proteomes" id="UP000435187">
    <property type="component" value="Unassembled WGS sequence"/>
</dbReference>
<keyword evidence="3" id="KW-1185">Reference proteome</keyword>
<evidence type="ECO:0000256" key="1">
    <source>
        <dbReference type="SAM" id="MobiDB-lite"/>
    </source>
</evidence>
<reference evidence="2 3" key="1">
    <citation type="submission" date="2019-10" db="EMBL/GenBank/DDBJ databases">
        <title>Gracilibacillus salitolerans sp. nov., a moderate halophile isolated from a saline soil in northwest China.</title>
        <authorList>
            <person name="Gan L."/>
        </authorList>
    </citation>
    <scope>NUCLEOTIDE SEQUENCE [LARGE SCALE GENOMIC DNA]</scope>
    <source>
        <strain evidence="2 3">TP2-8</strain>
    </source>
</reference>